<dbReference type="RefSeq" id="WP_206725887.1">
    <property type="nucleotide sequence ID" value="NZ_CP071090.1"/>
</dbReference>
<keyword evidence="2" id="KW-1185">Reference proteome</keyword>
<name>A0ABX7P0T6_9BACT</name>
<evidence type="ECO:0000313" key="1">
    <source>
        <dbReference type="EMBL" id="QSQ24321.1"/>
    </source>
</evidence>
<reference evidence="1 2" key="1">
    <citation type="submission" date="2021-02" db="EMBL/GenBank/DDBJ databases">
        <title>De Novo genome assembly of isolated myxobacteria.</title>
        <authorList>
            <person name="Stevens D.C."/>
        </authorList>
    </citation>
    <scope>NUCLEOTIDE SEQUENCE [LARGE SCALE GENOMIC DNA]</scope>
    <source>
        <strain evidence="2">SCPEA02</strain>
    </source>
</reference>
<accession>A0ABX7P0T6</accession>
<proteinExistence type="predicted"/>
<protein>
    <submittedName>
        <fullName evidence="1">Uncharacterized protein</fullName>
    </submittedName>
</protein>
<sequence length="466" mass="50894">MSAHRLACEGRFCLWEVTFDLGPCSAAFCGTIFLTTSDLEGHALHAFQELEIRGSRRVRFLGPHQVEVITVTTAEDDDGSTPSAVDSTSIRRTVLKLSRDGKKLELDANASRVPEWKMQSARPSRTPRLKPATHPPVGEDVLSKAQAACESETPLLARHHECREGTCVLIASPVEHRNRELESGANEFCGGVCLVLVKGQEVRRPPVGADADCIEVTPTAYLFSGPMGIRGAEELFDAMSRSRPGYMAFSGDGGHAEGANPYPIREAKTLEAARVLAPTVHAYTVVHVGWGLEHWKGDKDLALAWQLMRAGDTLRLHAEVDDDVVVPFRAGAGSGIHSDHLELTVWNPNLPSTEQGRPVLRKLGMLLAEKGQVQVRLWTGDEDAAYAPAQGTWGRRSGGYVVDVTLPLEVFQELKPLGREQVSVQVSDADARGQQETLMGHEAGLDFWTEYPPSIDEYQRHTGEAG</sequence>
<evidence type="ECO:0000313" key="2">
    <source>
        <dbReference type="Proteomes" id="UP000662747"/>
    </source>
</evidence>
<gene>
    <name evidence="1" type="ORF">JY651_04960</name>
</gene>
<organism evidence="1 2">
    <name type="scientific">Pyxidicoccus parkwayensis</name>
    <dbReference type="NCBI Taxonomy" id="2813578"/>
    <lineage>
        <taxon>Bacteria</taxon>
        <taxon>Pseudomonadati</taxon>
        <taxon>Myxococcota</taxon>
        <taxon>Myxococcia</taxon>
        <taxon>Myxococcales</taxon>
        <taxon>Cystobacterineae</taxon>
        <taxon>Myxococcaceae</taxon>
        <taxon>Pyxidicoccus</taxon>
    </lineage>
</organism>
<dbReference type="Gene3D" id="2.60.40.1190">
    <property type="match status" value="1"/>
</dbReference>
<dbReference type="Proteomes" id="UP000662747">
    <property type="component" value="Chromosome"/>
</dbReference>
<dbReference type="EMBL" id="CP071090">
    <property type="protein sequence ID" value="QSQ24321.1"/>
    <property type="molecule type" value="Genomic_DNA"/>
</dbReference>